<feature type="domain" description="Multidrug resistance protein MdtA-like alpha-helical hairpin" evidence="5">
    <location>
        <begin position="121"/>
        <end position="176"/>
    </location>
</feature>
<proteinExistence type="inferred from homology"/>
<dbReference type="KEGG" id="pvac:HC248_02105"/>
<keyword evidence="2" id="KW-0175">Coiled coil</keyword>
<dbReference type="SUPFAM" id="SSF111369">
    <property type="entry name" value="HlyD-like secretion proteins"/>
    <property type="match status" value="1"/>
</dbReference>
<feature type="coiled-coil region" evidence="2">
    <location>
        <begin position="113"/>
        <end position="140"/>
    </location>
</feature>
<dbReference type="Gene3D" id="2.40.50.100">
    <property type="match status" value="1"/>
</dbReference>
<dbReference type="PANTHER" id="PTHR30469">
    <property type="entry name" value="MULTIDRUG RESISTANCE PROTEIN MDTA"/>
    <property type="match status" value="1"/>
</dbReference>
<name>A0A6H2HB20_9BURK</name>
<evidence type="ECO:0000313" key="8">
    <source>
        <dbReference type="EMBL" id="QJC56794.1"/>
    </source>
</evidence>
<feature type="signal peptide" evidence="4">
    <location>
        <begin position="1"/>
        <end position="18"/>
    </location>
</feature>
<dbReference type="GO" id="GO:1990281">
    <property type="term" value="C:efflux pump complex"/>
    <property type="evidence" value="ECO:0007669"/>
    <property type="project" value="TreeGrafter"/>
</dbReference>
<sequence length="462" mass="48705">MASKAIYTLIAFTGVALASAVAWSLQRSQAPVSSASTIAAATASSAAAGTAPSAGKPPTVEAAKVEFARLSEEAQAIGSLRSRRGVVLRPEVSGRVTQLNFVDGQRVRKGQLMVQLDDQLQQAQVQQSQAELSIAKANQKRNQELVEQGFISQRSLDESSANLQVAQAKLALSLAAAARLKILAPFDGIAGIRLVNVGDYLKDGADIINIEDIDAVFVDFRLPERFQNKLKNGQTALLNIDALQGEKFTATIAAIDPLIDANGRSVSVRACIDNRRLQLRPGMFARVNTVFAVREQAMVIPEEALLPQGGRQFVIRLVDKAGQGEPGQSPKSGQVSQRVEVKLGLRSPGRVEILQGLETGDTVVTTGQQRLTRDGMAVAVVDVAARAARSGLAGPSALASAALAPGGVSQSQSAQKNESKNILDNQAKSDTKADKNVLEGATLKLLSKALKPVGTNPCKLPA</sequence>
<dbReference type="InterPro" id="IPR006143">
    <property type="entry name" value="RND_pump_MFP"/>
</dbReference>
<dbReference type="GO" id="GO:0015562">
    <property type="term" value="F:efflux transmembrane transporter activity"/>
    <property type="evidence" value="ECO:0007669"/>
    <property type="project" value="TreeGrafter"/>
</dbReference>
<dbReference type="Pfam" id="PF25876">
    <property type="entry name" value="HH_MFP_RND"/>
    <property type="match status" value="1"/>
</dbReference>
<dbReference type="NCBIfam" id="TIGR01730">
    <property type="entry name" value="RND_mfp"/>
    <property type="match status" value="1"/>
</dbReference>
<feature type="domain" description="CusB-like beta-barrel" evidence="7">
    <location>
        <begin position="216"/>
        <end position="288"/>
    </location>
</feature>
<organism evidence="8 9">
    <name type="scientific">Polaromonas vacuolata</name>
    <dbReference type="NCBI Taxonomy" id="37448"/>
    <lineage>
        <taxon>Bacteria</taxon>
        <taxon>Pseudomonadati</taxon>
        <taxon>Pseudomonadota</taxon>
        <taxon>Betaproteobacteria</taxon>
        <taxon>Burkholderiales</taxon>
        <taxon>Comamonadaceae</taxon>
        <taxon>Polaromonas</taxon>
    </lineage>
</organism>
<feature type="region of interest" description="Disordered" evidence="3">
    <location>
        <begin position="409"/>
        <end position="434"/>
    </location>
</feature>
<dbReference type="RefSeq" id="WP_168922401.1">
    <property type="nucleotide sequence ID" value="NZ_CP051461.1"/>
</dbReference>
<dbReference type="EMBL" id="CP051461">
    <property type="protein sequence ID" value="QJC56794.1"/>
    <property type="molecule type" value="Genomic_DNA"/>
</dbReference>
<evidence type="ECO:0000259" key="5">
    <source>
        <dbReference type="Pfam" id="PF25876"/>
    </source>
</evidence>
<dbReference type="Pfam" id="PF25917">
    <property type="entry name" value="BSH_RND"/>
    <property type="match status" value="1"/>
</dbReference>
<protein>
    <submittedName>
        <fullName evidence="8">Multidrug resistance protein MdtA</fullName>
    </submittedName>
</protein>
<evidence type="ECO:0000256" key="1">
    <source>
        <dbReference type="ARBA" id="ARBA00009477"/>
    </source>
</evidence>
<dbReference type="InterPro" id="IPR058625">
    <property type="entry name" value="MdtA-like_BSH"/>
</dbReference>
<evidence type="ECO:0000313" key="9">
    <source>
        <dbReference type="Proteomes" id="UP000502041"/>
    </source>
</evidence>
<dbReference type="Pfam" id="PF25954">
    <property type="entry name" value="Beta-barrel_RND_2"/>
    <property type="match status" value="1"/>
</dbReference>
<evidence type="ECO:0000259" key="7">
    <source>
        <dbReference type="Pfam" id="PF25954"/>
    </source>
</evidence>
<feature type="domain" description="Multidrug resistance protein MdtA-like barrel-sandwich hybrid" evidence="6">
    <location>
        <begin position="86"/>
        <end position="205"/>
    </location>
</feature>
<dbReference type="InterPro" id="IPR058792">
    <property type="entry name" value="Beta-barrel_RND_2"/>
</dbReference>
<dbReference type="AlphaFoldDB" id="A0A6H2HB20"/>
<evidence type="ECO:0000256" key="4">
    <source>
        <dbReference type="SAM" id="SignalP"/>
    </source>
</evidence>
<dbReference type="PANTHER" id="PTHR30469:SF11">
    <property type="entry name" value="BLL4320 PROTEIN"/>
    <property type="match status" value="1"/>
</dbReference>
<evidence type="ECO:0000259" key="6">
    <source>
        <dbReference type="Pfam" id="PF25917"/>
    </source>
</evidence>
<comment type="similarity">
    <text evidence="1">Belongs to the membrane fusion protein (MFP) (TC 8.A.1) family.</text>
</comment>
<dbReference type="Gene3D" id="1.10.287.470">
    <property type="entry name" value="Helix hairpin bin"/>
    <property type="match status" value="1"/>
</dbReference>
<dbReference type="InterPro" id="IPR058624">
    <property type="entry name" value="MdtA-like_HH"/>
</dbReference>
<keyword evidence="9" id="KW-1185">Reference proteome</keyword>
<accession>A0A6H2HB20</accession>
<gene>
    <name evidence="8" type="primary">mdtA_2</name>
    <name evidence="8" type="ORF">HC248_02105</name>
</gene>
<evidence type="ECO:0000256" key="2">
    <source>
        <dbReference type="SAM" id="Coils"/>
    </source>
</evidence>
<dbReference type="Gene3D" id="2.40.30.170">
    <property type="match status" value="1"/>
</dbReference>
<dbReference type="Proteomes" id="UP000502041">
    <property type="component" value="Chromosome"/>
</dbReference>
<keyword evidence="4" id="KW-0732">Signal</keyword>
<dbReference type="FunFam" id="2.40.30.170:FF:000010">
    <property type="entry name" value="Efflux RND transporter periplasmic adaptor subunit"/>
    <property type="match status" value="1"/>
</dbReference>
<feature type="compositionally biased region" description="Basic and acidic residues" evidence="3">
    <location>
        <begin position="417"/>
        <end position="434"/>
    </location>
</feature>
<dbReference type="Gene3D" id="2.40.420.20">
    <property type="match status" value="1"/>
</dbReference>
<feature type="chain" id="PRO_5026086728" evidence="4">
    <location>
        <begin position="19"/>
        <end position="462"/>
    </location>
</feature>
<evidence type="ECO:0000256" key="3">
    <source>
        <dbReference type="SAM" id="MobiDB-lite"/>
    </source>
</evidence>
<reference evidence="8 9" key="1">
    <citation type="submission" date="2020-04" db="EMBL/GenBank/DDBJ databases">
        <title>Complete genome of a Psychrophilic, Marine, Gas Vacuolate Bacterium Polaromonas vacuolata KCTC 22033T.</title>
        <authorList>
            <person name="Hwang K."/>
            <person name="Kim K.M."/>
        </authorList>
    </citation>
    <scope>NUCLEOTIDE SEQUENCE [LARGE SCALE GENOMIC DNA]</scope>
    <source>
        <strain evidence="8 9">KCTC 22033</strain>
    </source>
</reference>